<dbReference type="Proteomes" id="UP001174909">
    <property type="component" value="Unassembled WGS sequence"/>
</dbReference>
<organism evidence="2 3">
    <name type="scientific">Geodia barretti</name>
    <name type="common">Barrett's horny sponge</name>
    <dbReference type="NCBI Taxonomy" id="519541"/>
    <lineage>
        <taxon>Eukaryota</taxon>
        <taxon>Metazoa</taxon>
        <taxon>Porifera</taxon>
        <taxon>Demospongiae</taxon>
        <taxon>Heteroscleromorpha</taxon>
        <taxon>Tetractinellida</taxon>
        <taxon>Astrophorina</taxon>
        <taxon>Geodiidae</taxon>
        <taxon>Geodia</taxon>
    </lineage>
</organism>
<feature type="compositionally biased region" description="Basic and acidic residues" evidence="1">
    <location>
        <begin position="79"/>
        <end position="98"/>
    </location>
</feature>
<feature type="region of interest" description="Disordered" evidence="1">
    <location>
        <begin position="72"/>
        <end position="101"/>
    </location>
</feature>
<evidence type="ECO:0000256" key="1">
    <source>
        <dbReference type="SAM" id="MobiDB-lite"/>
    </source>
</evidence>
<protein>
    <submittedName>
        <fullName evidence="2">Uncharacterized protein</fullName>
    </submittedName>
</protein>
<accession>A0AA35T9N5</accession>
<name>A0AA35T9N5_GEOBA</name>
<keyword evidence="3" id="KW-1185">Reference proteome</keyword>
<sequence length="252" mass="27367">MTEPITKLEKPLRAWRELLPPAAFAILFKHATEPPGTSPAQSGASRRHIRLRGLPPAALRVVGEVRERHGVAELLPGDRGPHRDPDRLQDDPAQDRVPLHSLRRPPVAMCSRTARRRPAGAIATTVRRWRSSRTVRRRRRCGIESAGCCGCAQSPVSVAALSSGQQIPSKSTTALWTSRTARFPCSRRTRAAGVQPAAAVVDRQPFLSSIVALVGHSTLCDFAGLLMVVVCCGMEAHTSRTQSCDELSPITV</sequence>
<dbReference type="AlphaFoldDB" id="A0AA35T9N5"/>
<evidence type="ECO:0000313" key="3">
    <source>
        <dbReference type="Proteomes" id="UP001174909"/>
    </source>
</evidence>
<comment type="caution">
    <text evidence="2">The sequence shown here is derived from an EMBL/GenBank/DDBJ whole genome shotgun (WGS) entry which is preliminary data.</text>
</comment>
<proteinExistence type="predicted"/>
<dbReference type="EMBL" id="CASHTH010003289">
    <property type="protein sequence ID" value="CAI8042876.1"/>
    <property type="molecule type" value="Genomic_DNA"/>
</dbReference>
<evidence type="ECO:0000313" key="2">
    <source>
        <dbReference type="EMBL" id="CAI8042876.1"/>
    </source>
</evidence>
<gene>
    <name evidence="2" type="ORF">GBAR_LOCUS23779</name>
</gene>
<reference evidence="2" key="1">
    <citation type="submission" date="2023-03" db="EMBL/GenBank/DDBJ databases">
        <authorList>
            <person name="Steffen K."/>
            <person name="Cardenas P."/>
        </authorList>
    </citation>
    <scope>NUCLEOTIDE SEQUENCE</scope>
</reference>